<keyword evidence="1" id="KW-0001">2Fe-2S</keyword>
<sequence length="394" mass="43898">MGRPGRRSKFFETRSCAANARSIRMNASIFIMDSWYVAAIEAELATDTIFARTICGEPIAFFRGSAGQVIALEDRCCHKSLPLHMGMIEGCSLRCGYHGMVFDDTGRCTEIPGQEHIPANAVVRAYPVRSRHGCIWIWMGDPALADDNEIPDYHWLDAPGWGARTNYVHVKANYRLIVENLLDLTHLTFVHGRTIGNAAVVKQAGVTFERGDREVKVTHIMRDVQPPPSYRASVAFDGPVDRWMIVHYAPPSFCRLYTGAVQRQGDQILRRLDWRNLNAVTPETATTTHYFWGHAQAHDPGDEAVTDFVVSQIKATFEEDVVIFEAQQAAISADPGRPTSRFSTKADAGAQHAMRVLDRLLKEQASGQPVHIKFTELQLAPQLPASDVDIAIDI</sequence>
<dbReference type="Gene3D" id="3.90.380.10">
    <property type="entry name" value="Naphthalene 1,2-dioxygenase Alpha Subunit, Chain A, domain 1"/>
    <property type="match status" value="1"/>
</dbReference>
<name>A0A4Q6Y031_9SPHN</name>
<keyword evidence="7" id="KW-0223">Dioxygenase</keyword>
<keyword evidence="3" id="KW-0560">Oxidoreductase</keyword>
<proteinExistence type="predicted"/>
<dbReference type="GO" id="GO:0046872">
    <property type="term" value="F:metal ion binding"/>
    <property type="evidence" value="ECO:0007669"/>
    <property type="project" value="UniProtKB-KW"/>
</dbReference>
<keyword evidence="4" id="KW-0408">Iron</keyword>
<dbReference type="Pfam" id="PF00355">
    <property type="entry name" value="Rieske"/>
    <property type="match status" value="1"/>
</dbReference>
<evidence type="ECO:0000256" key="5">
    <source>
        <dbReference type="ARBA" id="ARBA00023014"/>
    </source>
</evidence>
<gene>
    <name evidence="7" type="ORF">EWE75_15885</name>
</gene>
<protein>
    <submittedName>
        <fullName evidence="7">Aromatic ring-hydroxylating dioxygenase subunit alpha</fullName>
    </submittedName>
</protein>
<evidence type="ECO:0000313" key="8">
    <source>
        <dbReference type="Proteomes" id="UP000292085"/>
    </source>
</evidence>
<dbReference type="AlphaFoldDB" id="A0A4Q6Y031"/>
<dbReference type="Proteomes" id="UP000292085">
    <property type="component" value="Unassembled WGS sequence"/>
</dbReference>
<accession>A0A4Q6Y031</accession>
<evidence type="ECO:0000256" key="1">
    <source>
        <dbReference type="ARBA" id="ARBA00022714"/>
    </source>
</evidence>
<evidence type="ECO:0000256" key="4">
    <source>
        <dbReference type="ARBA" id="ARBA00023004"/>
    </source>
</evidence>
<keyword evidence="8" id="KW-1185">Reference proteome</keyword>
<feature type="domain" description="Rieske" evidence="6">
    <location>
        <begin position="36"/>
        <end position="137"/>
    </location>
</feature>
<evidence type="ECO:0000256" key="2">
    <source>
        <dbReference type="ARBA" id="ARBA00022723"/>
    </source>
</evidence>
<dbReference type="InterPro" id="IPR017941">
    <property type="entry name" value="Rieske_2Fe-2S"/>
</dbReference>
<dbReference type="PANTHER" id="PTHR21266:SF60">
    <property type="entry name" value="3-KETOSTEROID-9-ALPHA-MONOOXYGENASE, OXYGENASE COMPONENT"/>
    <property type="match status" value="1"/>
</dbReference>
<dbReference type="Gene3D" id="2.102.10.10">
    <property type="entry name" value="Rieske [2Fe-2S] iron-sulphur domain"/>
    <property type="match status" value="1"/>
</dbReference>
<evidence type="ECO:0000313" key="7">
    <source>
        <dbReference type="EMBL" id="RZF63512.1"/>
    </source>
</evidence>
<dbReference type="SUPFAM" id="SSF50022">
    <property type="entry name" value="ISP domain"/>
    <property type="match status" value="1"/>
</dbReference>
<dbReference type="InterPro" id="IPR044043">
    <property type="entry name" value="VanA_C_cat"/>
</dbReference>
<dbReference type="PROSITE" id="PS51296">
    <property type="entry name" value="RIESKE"/>
    <property type="match status" value="1"/>
</dbReference>
<dbReference type="OrthoDB" id="9800776at2"/>
<evidence type="ECO:0000256" key="3">
    <source>
        <dbReference type="ARBA" id="ARBA00023002"/>
    </source>
</evidence>
<dbReference type="CDD" id="cd08878">
    <property type="entry name" value="RHO_alpha_C_DMO-like"/>
    <property type="match status" value="1"/>
</dbReference>
<dbReference type="InterPro" id="IPR036922">
    <property type="entry name" value="Rieske_2Fe-2S_sf"/>
</dbReference>
<dbReference type="SUPFAM" id="SSF55961">
    <property type="entry name" value="Bet v1-like"/>
    <property type="match status" value="1"/>
</dbReference>
<keyword evidence="5" id="KW-0411">Iron-sulfur</keyword>
<dbReference type="EMBL" id="SGIS01000025">
    <property type="protein sequence ID" value="RZF63512.1"/>
    <property type="molecule type" value="Genomic_DNA"/>
</dbReference>
<dbReference type="PANTHER" id="PTHR21266">
    <property type="entry name" value="IRON-SULFUR DOMAIN CONTAINING PROTEIN"/>
    <property type="match status" value="1"/>
</dbReference>
<organism evidence="7 8">
    <name type="scientific">Sphingomonas populi</name>
    <dbReference type="NCBI Taxonomy" id="2484750"/>
    <lineage>
        <taxon>Bacteria</taxon>
        <taxon>Pseudomonadati</taxon>
        <taxon>Pseudomonadota</taxon>
        <taxon>Alphaproteobacteria</taxon>
        <taxon>Sphingomonadales</taxon>
        <taxon>Sphingomonadaceae</taxon>
        <taxon>Sphingomonas</taxon>
    </lineage>
</organism>
<dbReference type="GO" id="GO:0051537">
    <property type="term" value="F:2 iron, 2 sulfur cluster binding"/>
    <property type="evidence" value="ECO:0007669"/>
    <property type="project" value="UniProtKB-KW"/>
</dbReference>
<comment type="caution">
    <text evidence="7">The sequence shown here is derived from an EMBL/GenBank/DDBJ whole genome shotgun (WGS) entry which is preliminary data.</text>
</comment>
<reference evidence="7 8" key="1">
    <citation type="submission" date="2019-02" db="EMBL/GenBank/DDBJ databases">
        <authorList>
            <person name="Li Y."/>
        </authorList>
    </citation>
    <scope>NUCLEOTIDE SEQUENCE [LARGE SCALE GENOMIC DNA]</scope>
    <source>
        <strain evidence="7 8">3-7</strain>
    </source>
</reference>
<dbReference type="Pfam" id="PF19112">
    <property type="entry name" value="VanA_C"/>
    <property type="match status" value="1"/>
</dbReference>
<dbReference type="InterPro" id="IPR050584">
    <property type="entry name" value="Cholesterol_7-desaturase"/>
</dbReference>
<dbReference type="GO" id="GO:0051213">
    <property type="term" value="F:dioxygenase activity"/>
    <property type="evidence" value="ECO:0007669"/>
    <property type="project" value="UniProtKB-KW"/>
</dbReference>
<keyword evidence="2" id="KW-0479">Metal-binding</keyword>
<evidence type="ECO:0000259" key="6">
    <source>
        <dbReference type="PROSITE" id="PS51296"/>
    </source>
</evidence>